<sequence>MSNNLKRRRFPSCLSYTHWNTAIMAKTYSELVRDDHNMIIQWQWPRQRAEFANYLTREASAIEQLVAHHLSLRQPRACKVAPRRDWLCGSFNICIPVTINDDYRVMFRCPLPYRFNSPTSPNMASEKIRGEAATFAWLSSHCPNVPIPRMLGFGLPGGRSFTPLVHTSWIRRAYEWLRRQMRRTFYNVDYRQPFLPSSSPVLLDTGYLITDFIEPRQGRMLSTKWPS</sequence>
<dbReference type="EMBL" id="KL584760">
    <property type="protein sequence ID" value="KEQ94962.1"/>
    <property type="molecule type" value="Genomic_DNA"/>
</dbReference>
<proteinExistence type="predicted"/>
<dbReference type="InParanoid" id="A0A074YLG5"/>
<accession>A0A074YLG5</accession>
<keyword evidence="2" id="KW-1185">Reference proteome</keyword>
<name>A0A074YLG5_AURSE</name>
<evidence type="ECO:0000313" key="2">
    <source>
        <dbReference type="Proteomes" id="UP000030641"/>
    </source>
</evidence>
<protein>
    <recommendedName>
        <fullName evidence="3">Aminoglycoside phosphotransferase domain-containing protein</fullName>
    </recommendedName>
</protein>
<dbReference type="GeneID" id="25366543"/>
<dbReference type="HOGENOM" id="CLU_1138432_0_0_1"/>
<evidence type="ECO:0008006" key="3">
    <source>
        <dbReference type="Google" id="ProtNLM"/>
    </source>
</evidence>
<dbReference type="AlphaFoldDB" id="A0A074YLG5"/>
<evidence type="ECO:0000313" key="1">
    <source>
        <dbReference type="EMBL" id="KEQ94962.1"/>
    </source>
</evidence>
<gene>
    <name evidence="1" type="ORF">AUEXF2481DRAFT_40213</name>
</gene>
<dbReference type="OrthoDB" id="3645574at2759"/>
<organism evidence="1 2">
    <name type="scientific">Aureobasidium subglaciale (strain EXF-2481)</name>
    <name type="common">Aureobasidium pullulans var. subglaciale</name>
    <dbReference type="NCBI Taxonomy" id="1043005"/>
    <lineage>
        <taxon>Eukaryota</taxon>
        <taxon>Fungi</taxon>
        <taxon>Dikarya</taxon>
        <taxon>Ascomycota</taxon>
        <taxon>Pezizomycotina</taxon>
        <taxon>Dothideomycetes</taxon>
        <taxon>Dothideomycetidae</taxon>
        <taxon>Dothideales</taxon>
        <taxon>Saccotheciaceae</taxon>
        <taxon>Aureobasidium</taxon>
    </lineage>
</organism>
<dbReference type="Proteomes" id="UP000030641">
    <property type="component" value="Unassembled WGS sequence"/>
</dbReference>
<dbReference type="RefSeq" id="XP_013343507.1">
    <property type="nucleotide sequence ID" value="XM_013488053.1"/>
</dbReference>
<dbReference type="OMA" id="DINGQEC"/>
<reference evidence="1 2" key="1">
    <citation type="journal article" date="2014" name="BMC Genomics">
        <title>Genome sequencing of four Aureobasidium pullulans varieties: biotechnological potential, stress tolerance, and description of new species.</title>
        <authorList>
            <person name="Gostin Ar C."/>
            <person name="Ohm R.A."/>
            <person name="Kogej T."/>
            <person name="Sonjak S."/>
            <person name="Turk M."/>
            <person name="Zajc J."/>
            <person name="Zalar P."/>
            <person name="Grube M."/>
            <person name="Sun H."/>
            <person name="Han J."/>
            <person name="Sharma A."/>
            <person name="Chiniquy J."/>
            <person name="Ngan C.Y."/>
            <person name="Lipzen A."/>
            <person name="Barry K."/>
            <person name="Grigoriev I.V."/>
            <person name="Gunde-Cimerman N."/>
        </authorList>
    </citation>
    <scope>NUCLEOTIDE SEQUENCE [LARGE SCALE GENOMIC DNA]</scope>
    <source>
        <strain evidence="1 2">EXF-2481</strain>
    </source>
</reference>
<dbReference type="STRING" id="1043005.A0A074YLG5"/>